<sequence>MPGTGHVLKGAFIIATRVMKSKVQRGGLSEYAARVGKAKQNIAVYRDAAKVAINCNNDMTVLLDKAAHLAAIHSLPETCWQTTFWHYEVRGR</sequence>
<dbReference type="Proteomes" id="UP000830055">
    <property type="component" value="Chromosome"/>
</dbReference>
<dbReference type="EMBL" id="AP025516">
    <property type="protein sequence ID" value="BDD88839.1"/>
    <property type="molecule type" value="Genomic_DNA"/>
</dbReference>
<organism evidence="1 2">
    <name type="scientific">Desulfofustis limnaeus</name>
    <dbReference type="NCBI Taxonomy" id="2740163"/>
    <lineage>
        <taxon>Bacteria</taxon>
        <taxon>Pseudomonadati</taxon>
        <taxon>Thermodesulfobacteriota</taxon>
        <taxon>Desulfobulbia</taxon>
        <taxon>Desulfobulbales</taxon>
        <taxon>Desulfocapsaceae</taxon>
        <taxon>Desulfofustis</taxon>
    </lineage>
</organism>
<gene>
    <name evidence="1" type="ORF">DPPLL_32040</name>
</gene>
<evidence type="ECO:0008006" key="3">
    <source>
        <dbReference type="Google" id="ProtNLM"/>
    </source>
</evidence>
<evidence type="ECO:0000313" key="2">
    <source>
        <dbReference type="Proteomes" id="UP000830055"/>
    </source>
</evidence>
<accession>A0ABM7WCW5</accession>
<reference evidence="1 2" key="1">
    <citation type="submission" date="2022-01" db="EMBL/GenBank/DDBJ databases">
        <title>Desulfofustis limnae sp. nov., a novel mesophilic sulfate-reducing bacterium isolated from marsh soil.</title>
        <authorList>
            <person name="Watanabe M."/>
            <person name="Takahashi A."/>
            <person name="Kojima H."/>
            <person name="Fukui M."/>
        </authorList>
    </citation>
    <scope>NUCLEOTIDE SEQUENCE [LARGE SCALE GENOMIC DNA]</scope>
    <source>
        <strain evidence="1 2">PPLL</strain>
    </source>
</reference>
<protein>
    <recommendedName>
        <fullName evidence="3">Transposase</fullName>
    </recommendedName>
</protein>
<name>A0ABM7WCW5_9BACT</name>
<proteinExistence type="predicted"/>
<keyword evidence="2" id="KW-1185">Reference proteome</keyword>
<evidence type="ECO:0000313" key="1">
    <source>
        <dbReference type="EMBL" id="BDD88839.1"/>
    </source>
</evidence>